<evidence type="ECO:0000313" key="4">
    <source>
        <dbReference type="EMBL" id="CAE2211893.1"/>
    </source>
</evidence>
<organism evidence="4">
    <name type="scientific">Odontella aurita</name>
    <dbReference type="NCBI Taxonomy" id="265563"/>
    <lineage>
        <taxon>Eukaryota</taxon>
        <taxon>Sar</taxon>
        <taxon>Stramenopiles</taxon>
        <taxon>Ochrophyta</taxon>
        <taxon>Bacillariophyta</taxon>
        <taxon>Mediophyceae</taxon>
        <taxon>Biddulphiophycidae</taxon>
        <taxon>Eupodiscales</taxon>
        <taxon>Odontellaceae</taxon>
        <taxon>Odontella</taxon>
    </lineage>
</organism>
<dbReference type="EMBL" id="HBKQ01007231">
    <property type="protein sequence ID" value="CAE2211893.1"/>
    <property type="molecule type" value="Transcribed_RNA"/>
</dbReference>
<name>A0A7S4MBA1_9STRA</name>
<dbReference type="SUPFAM" id="SSF140990">
    <property type="entry name" value="FtsH protease domain-like"/>
    <property type="match status" value="1"/>
</dbReference>
<accession>A0A7S4MBA1</accession>
<dbReference type="InterPro" id="IPR037219">
    <property type="entry name" value="Peptidase_M41-like"/>
</dbReference>
<reference evidence="4" key="1">
    <citation type="submission" date="2021-01" db="EMBL/GenBank/DDBJ databases">
        <authorList>
            <person name="Corre E."/>
            <person name="Pelletier E."/>
            <person name="Niang G."/>
            <person name="Scheremetjew M."/>
            <person name="Finn R."/>
            <person name="Kale V."/>
            <person name="Holt S."/>
            <person name="Cochrane G."/>
            <person name="Meng A."/>
            <person name="Brown T."/>
            <person name="Cohen L."/>
        </authorList>
    </citation>
    <scope>NUCLEOTIDE SEQUENCE</scope>
    <source>
        <strain evidence="4">Isolate 1302-5</strain>
    </source>
</reference>
<gene>
    <name evidence="4" type="ORF">OAUR00152_LOCUS4848</name>
</gene>
<dbReference type="PANTHER" id="PTHR33471:SF7">
    <property type="entry name" value="ATP-DEPENDENT ZINC METALLOPROTEASE-RELATED"/>
    <property type="match status" value="1"/>
</dbReference>
<evidence type="ECO:0008006" key="5">
    <source>
        <dbReference type="Google" id="ProtNLM"/>
    </source>
</evidence>
<evidence type="ECO:0000256" key="3">
    <source>
        <dbReference type="SAM" id="SignalP"/>
    </source>
</evidence>
<dbReference type="PANTHER" id="PTHR33471">
    <property type="entry name" value="ATP-DEPENDENT ZINC METALLOPROTEASE-RELATED"/>
    <property type="match status" value="1"/>
</dbReference>
<feature type="signal peptide" evidence="3">
    <location>
        <begin position="1"/>
        <end position="23"/>
    </location>
</feature>
<evidence type="ECO:0000256" key="2">
    <source>
        <dbReference type="SAM" id="MobiDB-lite"/>
    </source>
</evidence>
<sequence length="405" mass="41810">MSTSARIMKSSLVVLAASAAVEGFVSPVPPSGAASAAAFSRGAAMAPLRMSSAEDEVAKLRAKAQKAREEAAALAKEMGKDIETDSAVATKATPTKSGLSKDEASSLSSSVDFDGGDASSQAASLDAIVESGDFALWKAAATGAAGTSSQAPLRPYPVSLNFLEQRSGGKLTGESLGVSGEMDVSLDDFKDATIAVTLGSTVAAIASLALLPENVGATLCYLFALIPVGFIGIGSTAPGIIAGAISSFQGTSDDQAQRDDRICRHEAGHFLCGYLCGLPVKQYSIVDTGFPCVEFHPSAEGEALGREFTSEEIAALSVVAMSGSVAEVLSFGQARGGENDLLELNGLMRRSKEFIGAQKEQDLTRWGALAAFNLIQANMDKYEALVQAFKEKKSVADCVAAIEAR</sequence>
<proteinExistence type="predicted"/>
<dbReference type="GO" id="GO:0004176">
    <property type="term" value="F:ATP-dependent peptidase activity"/>
    <property type="evidence" value="ECO:0007669"/>
    <property type="project" value="InterPro"/>
</dbReference>
<evidence type="ECO:0000256" key="1">
    <source>
        <dbReference type="SAM" id="Coils"/>
    </source>
</evidence>
<dbReference type="AlphaFoldDB" id="A0A7S4MBA1"/>
<feature type="region of interest" description="Disordered" evidence="2">
    <location>
        <begin position="85"/>
        <end position="113"/>
    </location>
</feature>
<dbReference type="Gene3D" id="1.20.58.760">
    <property type="entry name" value="Peptidase M41"/>
    <property type="match status" value="1"/>
</dbReference>
<keyword evidence="3" id="KW-0732">Signal</keyword>
<keyword evidence="1" id="KW-0175">Coiled coil</keyword>
<dbReference type="GO" id="GO:0005524">
    <property type="term" value="F:ATP binding"/>
    <property type="evidence" value="ECO:0007669"/>
    <property type="project" value="InterPro"/>
</dbReference>
<feature type="chain" id="PRO_5030774814" description="Peptidase M41 domain-containing protein" evidence="3">
    <location>
        <begin position="24"/>
        <end position="405"/>
    </location>
</feature>
<protein>
    <recommendedName>
        <fullName evidence="5">Peptidase M41 domain-containing protein</fullName>
    </recommendedName>
</protein>
<dbReference type="GO" id="GO:0006508">
    <property type="term" value="P:proteolysis"/>
    <property type="evidence" value="ECO:0007669"/>
    <property type="project" value="InterPro"/>
</dbReference>
<dbReference type="GO" id="GO:0004222">
    <property type="term" value="F:metalloendopeptidase activity"/>
    <property type="evidence" value="ECO:0007669"/>
    <property type="project" value="InterPro"/>
</dbReference>
<feature type="coiled-coil region" evidence="1">
    <location>
        <begin position="50"/>
        <end position="77"/>
    </location>
</feature>